<protein>
    <submittedName>
        <fullName evidence="2">Uncharacterized protein</fullName>
    </submittedName>
</protein>
<keyword evidence="3" id="KW-1185">Reference proteome</keyword>
<comment type="caution">
    <text evidence="2">The sequence shown here is derived from an EMBL/GenBank/DDBJ whole genome shotgun (WGS) entry which is preliminary data.</text>
</comment>
<evidence type="ECO:0000256" key="1">
    <source>
        <dbReference type="SAM" id="Phobius"/>
    </source>
</evidence>
<name>A0AAD6U5V6_9AGAR</name>
<dbReference type="EMBL" id="JARJCN010000027">
    <property type="protein sequence ID" value="KAJ7088066.1"/>
    <property type="molecule type" value="Genomic_DNA"/>
</dbReference>
<keyword evidence="1" id="KW-0472">Membrane</keyword>
<feature type="transmembrane region" description="Helical" evidence="1">
    <location>
        <begin position="12"/>
        <end position="34"/>
    </location>
</feature>
<accession>A0AAD6U5V6</accession>
<evidence type="ECO:0000313" key="3">
    <source>
        <dbReference type="Proteomes" id="UP001222325"/>
    </source>
</evidence>
<dbReference type="Proteomes" id="UP001222325">
    <property type="component" value="Unassembled WGS sequence"/>
</dbReference>
<organism evidence="2 3">
    <name type="scientific">Mycena belliarum</name>
    <dbReference type="NCBI Taxonomy" id="1033014"/>
    <lineage>
        <taxon>Eukaryota</taxon>
        <taxon>Fungi</taxon>
        <taxon>Dikarya</taxon>
        <taxon>Basidiomycota</taxon>
        <taxon>Agaricomycotina</taxon>
        <taxon>Agaricomycetes</taxon>
        <taxon>Agaricomycetidae</taxon>
        <taxon>Agaricales</taxon>
        <taxon>Marasmiineae</taxon>
        <taxon>Mycenaceae</taxon>
        <taxon>Mycena</taxon>
    </lineage>
</organism>
<proteinExistence type="predicted"/>
<keyword evidence="1" id="KW-0812">Transmembrane</keyword>
<gene>
    <name evidence="2" type="ORF">B0H15DRAFT_296729</name>
</gene>
<keyword evidence="1" id="KW-1133">Transmembrane helix</keyword>
<evidence type="ECO:0000313" key="2">
    <source>
        <dbReference type="EMBL" id="KAJ7088066.1"/>
    </source>
</evidence>
<sequence>MSTQTQAFNTSATYRYAIVGVLGVVAILGVGLFIRSRIQERRRAREGPQLVPSRGTAGGVEKRPRLFDAYLDKSDVLGDYGWGDIMPLSSHPVPASPQNPAKNVSLSLDLDPALASALSRVAALILMPCPGPPLSGHAHDGLEEESTVPYVEVGTIDVEIQRSPDGGK</sequence>
<reference evidence="2" key="1">
    <citation type="submission" date="2023-03" db="EMBL/GenBank/DDBJ databases">
        <title>Massive genome expansion in bonnet fungi (Mycena s.s.) driven by repeated elements and novel gene families across ecological guilds.</title>
        <authorList>
            <consortium name="Lawrence Berkeley National Laboratory"/>
            <person name="Harder C.B."/>
            <person name="Miyauchi S."/>
            <person name="Viragh M."/>
            <person name="Kuo A."/>
            <person name="Thoen E."/>
            <person name="Andreopoulos B."/>
            <person name="Lu D."/>
            <person name="Skrede I."/>
            <person name="Drula E."/>
            <person name="Henrissat B."/>
            <person name="Morin E."/>
            <person name="Kohler A."/>
            <person name="Barry K."/>
            <person name="LaButti K."/>
            <person name="Morin E."/>
            <person name="Salamov A."/>
            <person name="Lipzen A."/>
            <person name="Mereny Z."/>
            <person name="Hegedus B."/>
            <person name="Baldrian P."/>
            <person name="Stursova M."/>
            <person name="Weitz H."/>
            <person name="Taylor A."/>
            <person name="Grigoriev I.V."/>
            <person name="Nagy L.G."/>
            <person name="Martin F."/>
            <person name="Kauserud H."/>
        </authorList>
    </citation>
    <scope>NUCLEOTIDE SEQUENCE</scope>
    <source>
        <strain evidence="2">CBHHK173m</strain>
    </source>
</reference>
<dbReference type="AlphaFoldDB" id="A0AAD6U5V6"/>